<protein>
    <submittedName>
        <fullName evidence="2">Uncharacterized protein</fullName>
    </submittedName>
</protein>
<name>A0A9J6DLL8_RHIMP</name>
<reference evidence="2" key="2">
    <citation type="submission" date="2021-09" db="EMBL/GenBank/DDBJ databases">
        <authorList>
            <person name="Jia N."/>
            <person name="Wang J."/>
            <person name="Shi W."/>
            <person name="Du L."/>
            <person name="Sun Y."/>
            <person name="Zhan W."/>
            <person name="Jiang J."/>
            <person name="Wang Q."/>
            <person name="Zhang B."/>
            <person name="Ji P."/>
            <person name="Sakyi L.B."/>
            <person name="Cui X."/>
            <person name="Yuan T."/>
            <person name="Jiang B."/>
            <person name="Yang W."/>
            <person name="Lam T.T.-Y."/>
            <person name="Chang Q."/>
            <person name="Ding S."/>
            <person name="Wang X."/>
            <person name="Zhu J."/>
            <person name="Ruan X."/>
            <person name="Zhao L."/>
            <person name="Wei J."/>
            <person name="Que T."/>
            <person name="Du C."/>
            <person name="Cheng J."/>
            <person name="Dai P."/>
            <person name="Han X."/>
            <person name="Huang E."/>
            <person name="Gao Y."/>
            <person name="Liu J."/>
            <person name="Shao H."/>
            <person name="Ye R."/>
            <person name="Li L."/>
            <person name="Wei W."/>
            <person name="Wang X."/>
            <person name="Wang C."/>
            <person name="Huo Q."/>
            <person name="Li W."/>
            <person name="Guo W."/>
            <person name="Chen H."/>
            <person name="Chen S."/>
            <person name="Zhou L."/>
            <person name="Zhou L."/>
            <person name="Ni X."/>
            <person name="Tian J."/>
            <person name="Zhou Y."/>
            <person name="Sheng Y."/>
            <person name="Liu T."/>
            <person name="Pan Y."/>
            <person name="Xia L."/>
            <person name="Li J."/>
            <person name="Zhao F."/>
            <person name="Cao W."/>
        </authorList>
    </citation>
    <scope>NUCLEOTIDE SEQUENCE</scope>
    <source>
        <strain evidence="2">Rmic-2018</strain>
        <tissue evidence="2">Larvae</tissue>
    </source>
</reference>
<evidence type="ECO:0000313" key="2">
    <source>
        <dbReference type="EMBL" id="KAH8023085.1"/>
    </source>
</evidence>
<evidence type="ECO:0000313" key="3">
    <source>
        <dbReference type="Proteomes" id="UP000821866"/>
    </source>
</evidence>
<evidence type="ECO:0000256" key="1">
    <source>
        <dbReference type="SAM" id="MobiDB-lite"/>
    </source>
</evidence>
<keyword evidence="3" id="KW-1185">Reference proteome</keyword>
<comment type="caution">
    <text evidence="2">The sequence shown here is derived from an EMBL/GenBank/DDBJ whole genome shotgun (WGS) entry which is preliminary data.</text>
</comment>
<reference evidence="2" key="1">
    <citation type="journal article" date="2020" name="Cell">
        <title>Large-Scale Comparative Analyses of Tick Genomes Elucidate Their Genetic Diversity and Vector Capacities.</title>
        <authorList>
            <consortium name="Tick Genome and Microbiome Consortium (TIGMIC)"/>
            <person name="Jia N."/>
            <person name="Wang J."/>
            <person name="Shi W."/>
            <person name="Du L."/>
            <person name="Sun Y."/>
            <person name="Zhan W."/>
            <person name="Jiang J.F."/>
            <person name="Wang Q."/>
            <person name="Zhang B."/>
            <person name="Ji P."/>
            <person name="Bell-Sakyi L."/>
            <person name="Cui X.M."/>
            <person name="Yuan T.T."/>
            <person name="Jiang B.G."/>
            <person name="Yang W.F."/>
            <person name="Lam T.T."/>
            <person name="Chang Q.C."/>
            <person name="Ding S.J."/>
            <person name="Wang X.J."/>
            <person name="Zhu J.G."/>
            <person name="Ruan X.D."/>
            <person name="Zhao L."/>
            <person name="Wei J.T."/>
            <person name="Ye R.Z."/>
            <person name="Que T.C."/>
            <person name="Du C.H."/>
            <person name="Zhou Y.H."/>
            <person name="Cheng J.X."/>
            <person name="Dai P.F."/>
            <person name="Guo W.B."/>
            <person name="Han X.H."/>
            <person name="Huang E.J."/>
            <person name="Li L.F."/>
            <person name="Wei W."/>
            <person name="Gao Y.C."/>
            <person name="Liu J.Z."/>
            <person name="Shao H.Z."/>
            <person name="Wang X."/>
            <person name="Wang C.C."/>
            <person name="Yang T.C."/>
            <person name="Huo Q.B."/>
            <person name="Li W."/>
            <person name="Chen H.Y."/>
            <person name="Chen S.E."/>
            <person name="Zhou L.G."/>
            <person name="Ni X.B."/>
            <person name="Tian J.H."/>
            <person name="Sheng Y."/>
            <person name="Liu T."/>
            <person name="Pan Y.S."/>
            <person name="Xia L.Y."/>
            <person name="Li J."/>
            <person name="Zhao F."/>
            <person name="Cao W.C."/>
        </authorList>
    </citation>
    <scope>NUCLEOTIDE SEQUENCE</scope>
    <source>
        <strain evidence="2">Rmic-2018</strain>
    </source>
</reference>
<proteinExistence type="predicted"/>
<dbReference type="EMBL" id="JABSTU010000008">
    <property type="protein sequence ID" value="KAH8023085.1"/>
    <property type="molecule type" value="Genomic_DNA"/>
</dbReference>
<organism evidence="2 3">
    <name type="scientific">Rhipicephalus microplus</name>
    <name type="common">Cattle tick</name>
    <name type="synonym">Boophilus microplus</name>
    <dbReference type="NCBI Taxonomy" id="6941"/>
    <lineage>
        <taxon>Eukaryota</taxon>
        <taxon>Metazoa</taxon>
        <taxon>Ecdysozoa</taxon>
        <taxon>Arthropoda</taxon>
        <taxon>Chelicerata</taxon>
        <taxon>Arachnida</taxon>
        <taxon>Acari</taxon>
        <taxon>Parasitiformes</taxon>
        <taxon>Ixodida</taxon>
        <taxon>Ixodoidea</taxon>
        <taxon>Ixodidae</taxon>
        <taxon>Rhipicephalinae</taxon>
        <taxon>Rhipicephalus</taxon>
        <taxon>Boophilus</taxon>
    </lineage>
</organism>
<dbReference type="Proteomes" id="UP000821866">
    <property type="component" value="Chromosome 6"/>
</dbReference>
<accession>A0A9J6DLL8</accession>
<dbReference type="VEuPathDB" id="VectorBase:LOC119171872"/>
<dbReference type="AlphaFoldDB" id="A0A9J6DLL8"/>
<feature type="region of interest" description="Disordered" evidence="1">
    <location>
        <begin position="176"/>
        <end position="195"/>
    </location>
</feature>
<gene>
    <name evidence="2" type="ORF">HPB51_010869</name>
</gene>
<sequence>MLHSSVARLRERPFLGESEPGNGSLGESVVAPERAVLTAWPLSDTTQPSVDCQRRNDSDVSVQLFTYIPYGLGCPRHRSTRRCMAAQLTSSLQILLAAALVWCLTTPCRSGIILTGVAPGYEPEEPTFMYTNFGIVYGTRELQKQYQFNSATDEINHHHMGIVGTQGRIIEKVTPYQGDEANRSPTHSVEHSRKK</sequence>